<gene>
    <name evidence="2" type="ORF">HBF25_03185</name>
</gene>
<accession>A0A7X5ZH67</accession>
<keyword evidence="1" id="KW-0812">Transmembrane</keyword>
<sequence>MLPTYFILAGGMALLAANILVYIDRMHGRTRACRSARDFCAVSFGFFLVASAALLDLTTQVWVDPKESLALAILKSAGGGLAISTASAMGFCVAARLDS</sequence>
<feature type="transmembrane region" description="Helical" evidence="1">
    <location>
        <begin position="6"/>
        <end position="23"/>
    </location>
</feature>
<keyword evidence="3" id="KW-1185">Reference proteome</keyword>
<evidence type="ECO:0000256" key="1">
    <source>
        <dbReference type="SAM" id="Phobius"/>
    </source>
</evidence>
<dbReference type="EMBL" id="JAARLZ010000002">
    <property type="protein sequence ID" value="NII05391.1"/>
    <property type="molecule type" value="Genomic_DNA"/>
</dbReference>
<evidence type="ECO:0000313" key="2">
    <source>
        <dbReference type="EMBL" id="NII05391.1"/>
    </source>
</evidence>
<protein>
    <submittedName>
        <fullName evidence="2">Uncharacterized protein</fullName>
    </submittedName>
</protein>
<keyword evidence="1" id="KW-1133">Transmembrane helix</keyword>
<reference evidence="2 3" key="1">
    <citation type="submission" date="2020-03" db="EMBL/GenBank/DDBJ databases">
        <authorList>
            <person name="Lai Q."/>
        </authorList>
    </citation>
    <scope>NUCLEOTIDE SEQUENCE [LARGE SCALE GENOMIC DNA]</scope>
    <source>
        <strain evidence="2 3">CCUG 25036</strain>
    </source>
</reference>
<comment type="caution">
    <text evidence="2">The sequence shown here is derived from an EMBL/GenBank/DDBJ whole genome shotgun (WGS) entry which is preliminary data.</text>
</comment>
<evidence type="ECO:0000313" key="3">
    <source>
        <dbReference type="Proteomes" id="UP000490980"/>
    </source>
</evidence>
<proteinExistence type="predicted"/>
<dbReference type="Proteomes" id="UP000490980">
    <property type="component" value="Unassembled WGS sequence"/>
</dbReference>
<keyword evidence="1" id="KW-0472">Membrane</keyword>
<feature type="transmembrane region" description="Helical" evidence="1">
    <location>
        <begin position="69"/>
        <end position="95"/>
    </location>
</feature>
<organism evidence="2 3">
    <name type="scientific">Luteibacter anthropi</name>
    <dbReference type="NCBI Taxonomy" id="564369"/>
    <lineage>
        <taxon>Bacteria</taxon>
        <taxon>Pseudomonadati</taxon>
        <taxon>Pseudomonadota</taxon>
        <taxon>Gammaproteobacteria</taxon>
        <taxon>Lysobacterales</taxon>
        <taxon>Rhodanobacteraceae</taxon>
        <taxon>Luteibacter</taxon>
    </lineage>
</organism>
<feature type="transmembrane region" description="Helical" evidence="1">
    <location>
        <begin position="44"/>
        <end position="63"/>
    </location>
</feature>
<name>A0A7X5ZH67_9GAMM</name>
<dbReference type="RefSeq" id="WP_166946505.1">
    <property type="nucleotide sequence ID" value="NZ_JAARLZ010000002.1"/>
</dbReference>
<dbReference type="AlphaFoldDB" id="A0A7X5ZH67"/>